<keyword evidence="2" id="KW-0489">Methyltransferase</keyword>
<dbReference type="Pfam" id="PF13432">
    <property type="entry name" value="TPR_16"/>
    <property type="match status" value="2"/>
</dbReference>
<dbReference type="EMBL" id="CAHP01000020">
    <property type="protein sequence ID" value="CCG41279.1"/>
    <property type="molecule type" value="Genomic_DNA"/>
</dbReference>
<feature type="repeat" description="TPR" evidence="1">
    <location>
        <begin position="114"/>
        <end position="147"/>
    </location>
</feature>
<keyword evidence="1" id="KW-0802">TPR repeat</keyword>
<dbReference type="GO" id="GO:0097363">
    <property type="term" value="F:protein O-acetylglucosaminyltransferase activity"/>
    <property type="evidence" value="ECO:0007669"/>
    <property type="project" value="TreeGrafter"/>
</dbReference>
<dbReference type="GO" id="GO:0008168">
    <property type="term" value="F:methyltransferase activity"/>
    <property type="evidence" value="ECO:0007669"/>
    <property type="project" value="UniProtKB-KW"/>
</dbReference>
<feature type="repeat" description="TPR" evidence="1">
    <location>
        <begin position="250"/>
        <end position="283"/>
    </location>
</feature>
<feature type="repeat" description="TPR" evidence="1">
    <location>
        <begin position="148"/>
        <end position="181"/>
    </location>
</feature>
<dbReference type="GO" id="GO:0006493">
    <property type="term" value="P:protein O-linked glycosylation"/>
    <property type="evidence" value="ECO:0007669"/>
    <property type="project" value="InterPro"/>
</dbReference>
<dbReference type="SUPFAM" id="SSF53335">
    <property type="entry name" value="S-adenosyl-L-methionine-dependent methyltransferases"/>
    <property type="match status" value="1"/>
</dbReference>
<dbReference type="eggNOG" id="COG4976">
    <property type="taxonomic scope" value="Bacteria"/>
</dbReference>
<accession>H8FSE1</accession>
<dbReference type="PROSITE" id="PS50005">
    <property type="entry name" value="TPR"/>
    <property type="match status" value="5"/>
</dbReference>
<dbReference type="Gene3D" id="3.40.50.150">
    <property type="entry name" value="Vaccinia Virus protein VP39"/>
    <property type="match status" value="1"/>
</dbReference>
<keyword evidence="2" id="KW-0808">Transferase</keyword>
<dbReference type="Pfam" id="PF13424">
    <property type="entry name" value="TPR_12"/>
    <property type="match status" value="1"/>
</dbReference>
<dbReference type="InterPro" id="IPR019734">
    <property type="entry name" value="TPR_rpt"/>
</dbReference>
<dbReference type="eggNOG" id="COG0457">
    <property type="taxonomic scope" value="Bacteria"/>
</dbReference>
<dbReference type="InterPro" id="IPR029063">
    <property type="entry name" value="SAM-dependent_MTases_sf"/>
</dbReference>
<dbReference type="PANTHER" id="PTHR44366">
    <property type="entry name" value="UDP-N-ACETYLGLUCOSAMINE--PEPTIDE N-ACETYLGLUCOSAMINYLTRANSFERASE 110 KDA SUBUNIT"/>
    <property type="match status" value="1"/>
</dbReference>
<gene>
    <name evidence="2" type="ORF">PHAMO_270120</name>
</gene>
<dbReference type="PANTHER" id="PTHR44366:SF1">
    <property type="entry name" value="UDP-N-ACETYLGLUCOSAMINE--PEPTIDE N-ACETYLGLUCOSAMINYLTRANSFERASE 110 KDA SUBUNIT"/>
    <property type="match status" value="1"/>
</dbReference>
<dbReference type="GO" id="GO:0032259">
    <property type="term" value="P:methylation"/>
    <property type="evidence" value="ECO:0007669"/>
    <property type="project" value="UniProtKB-KW"/>
</dbReference>
<organism evidence="2 3">
    <name type="scientific">Magnetospirillum molischianum DSM 120</name>
    <dbReference type="NCBI Taxonomy" id="1150626"/>
    <lineage>
        <taxon>Bacteria</taxon>
        <taxon>Pseudomonadati</taxon>
        <taxon>Pseudomonadota</taxon>
        <taxon>Alphaproteobacteria</taxon>
        <taxon>Rhodospirillales</taxon>
        <taxon>Rhodospirillaceae</taxon>
        <taxon>Magnetospirillum</taxon>
    </lineage>
</organism>
<evidence type="ECO:0000313" key="3">
    <source>
        <dbReference type="Proteomes" id="UP000004169"/>
    </source>
</evidence>
<dbReference type="Proteomes" id="UP000004169">
    <property type="component" value="Unassembled WGS sequence"/>
</dbReference>
<proteinExistence type="predicted"/>
<dbReference type="Pfam" id="PF13489">
    <property type="entry name" value="Methyltransf_23"/>
    <property type="match status" value="1"/>
</dbReference>
<protein>
    <submittedName>
        <fullName evidence="2">Predicted methyltransferase</fullName>
    </submittedName>
</protein>
<dbReference type="InterPro" id="IPR037919">
    <property type="entry name" value="OGT"/>
</dbReference>
<feature type="repeat" description="TPR" evidence="1">
    <location>
        <begin position="46"/>
        <end position="79"/>
    </location>
</feature>
<comment type="caution">
    <text evidence="2">The sequence shown here is derived from an EMBL/GenBank/DDBJ whole genome shotgun (WGS) entry which is preliminary data.</text>
</comment>
<dbReference type="OrthoDB" id="465636at2"/>
<evidence type="ECO:0000256" key="1">
    <source>
        <dbReference type="PROSITE-ProRule" id="PRU00339"/>
    </source>
</evidence>
<dbReference type="AlphaFoldDB" id="H8FSE1"/>
<dbReference type="SUPFAM" id="SSF81901">
    <property type="entry name" value="HCP-like"/>
    <property type="match status" value="1"/>
</dbReference>
<dbReference type="RefSeq" id="WP_002728227.1">
    <property type="nucleotide sequence ID" value="NZ_CAHP01000020.1"/>
</dbReference>
<dbReference type="Gene3D" id="1.25.40.10">
    <property type="entry name" value="Tetratricopeptide repeat domain"/>
    <property type="match status" value="1"/>
</dbReference>
<feature type="repeat" description="TPR" evidence="1">
    <location>
        <begin position="182"/>
        <end position="215"/>
    </location>
</feature>
<sequence length="541" mass="57636">MKTGSDRSTMTVGEEFAIAMKAWEAGDRAEARRLGRRLATRHPEFGGAHYLLGLIAQQQGQIAKAVEHLMRAVAADPRQPVPRLALGRALEAQGNLDAAGLHYRAVLDAIPTHAEAHARLGEILGRSGQRDEAIDHCRRAVAANPRHAEALCCLGSLLHEAGQSDEAAVFLERALELRPSWATALYNYGLVLIARDRLSAALTILTGAAELRPNHAATAAALAGALRRLNRLDEARSEAERATQLAAQDSAGWLELGLIRVAQNSHDGAAAAFERVVSIEPKSVQAHWCLAESRRALGQIDRAAIHYDICLRLDPADRVGAALGLAQVGAAAPPERAPDAYVRQLFDDYASHFESALVDGLGYCGPEQVGEILSRVLERREGLEILDAGCGTGLAAPVLRPLAARLDGLDISSGMVDRARRRGLYDSLEVGELIAGLSARQARYDVVAAADVLVYFGALGPLLAAAAQALKPGGVFACTLERCDDQDYRLGAGNRYAHSAGYVEAQAKACGFAVVLFEPAVSRREAGLDVPGWVAALRLTA</sequence>
<dbReference type="STRING" id="1150626.PHAMO_270120"/>
<evidence type="ECO:0000313" key="2">
    <source>
        <dbReference type="EMBL" id="CCG41279.1"/>
    </source>
</evidence>
<reference evidence="2 3" key="1">
    <citation type="journal article" date="2012" name="J. Bacteriol.">
        <title>Draft Genome Sequence of the Purple Photosynthetic Bacterium Phaeospirillum molischianum DSM120, a Particularly Versatile Bacterium.</title>
        <authorList>
            <person name="Duquesne K."/>
            <person name="Prima V."/>
            <person name="Ji B."/>
            <person name="Rouy Z."/>
            <person name="Medigue C."/>
            <person name="Talla E."/>
            <person name="Sturgis J.N."/>
        </authorList>
    </citation>
    <scope>NUCLEOTIDE SEQUENCE [LARGE SCALE GENOMIC DNA]</scope>
    <source>
        <strain evidence="3">DSM120</strain>
    </source>
</reference>
<name>H8FSE1_MAGML</name>
<dbReference type="SMART" id="SM00028">
    <property type="entry name" value="TPR"/>
    <property type="match status" value="8"/>
</dbReference>
<dbReference type="InterPro" id="IPR011990">
    <property type="entry name" value="TPR-like_helical_dom_sf"/>
</dbReference>
<dbReference type="CDD" id="cd02440">
    <property type="entry name" value="AdoMet_MTases"/>
    <property type="match status" value="1"/>
</dbReference>
<keyword evidence="3" id="KW-1185">Reference proteome</keyword>